<dbReference type="EC" id="1.7.1.17" evidence="6"/>
<dbReference type="RefSeq" id="WP_084089983.1">
    <property type="nucleotide sequence ID" value="NZ_FWXD01000006.1"/>
</dbReference>
<comment type="similarity">
    <text evidence="6">Belongs to the azoreductase type 1 family.</text>
</comment>
<dbReference type="HAMAP" id="MF_01216">
    <property type="entry name" value="Azoreductase_type1"/>
    <property type="match status" value="1"/>
</dbReference>
<name>A0A1W1XDU4_9NEIS</name>
<dbReference type="PANTHER" id="PTHR43741">
    <property type="entry name" value="FMN-DEPENDENT NADH-AZOREDUCTASE 1"/>
    <property type="match status" value="1"/>
</dbReference>
<dbReference type="InterPro" id="IPR023048">
    <property type="entry name" value="NADH:quinone_OxRdtase_FMN_depd"/>
</dbReference>
<sequence>MKLLHIDSSVLADNSVSRQLTARITAEWQKSQPGIEVEYLDLATSAPSHLSLDSLGFRLGAEAATDIQRAENALSEALVSQFLEADVLVIGAPMYNFSVPSQLKAWIDRIAQAGRTFKYTETGPVGLAGGKTVIVASTRGGVYSTTEAMRALDHQESYLKTVLGFLGVTDVRFVRAEGVAMGEARKAEALQSAEKEIVALAA</sequence>
<comment type="function">
    <text evidence="6">Also exhibits azoreductase activity. Catalyzes the reductive cleavage of the azo bond in aromatic azo compounds to the corresponding amines.</text>
</comment>
<evidence type="ECO:0000256" key="3">
    <source>
        <dbReference type="ARBA" id="ARBA00023002"/>
    </source>
</evidence>
<dbReference type="PANTHER" id="PTHR43741:SF4">
    <property type="entry name" value="FMN-DEPENDENT NADH:QUINONE OXIDOREDUCTASE"/>
    <property type="match status" value="1"/>
</dbReference>
<comment type="cofactor">
    <cofactor evidence="6">
        <name>FMN</name>
        <dbReference type="ChEBI" id="CHEBI:58210"/>
    </cofactor>
    <text evidence="6">Binds 1 FMN per subunit.</text>
</comment>
<keyword evidence="1 6" id="KW-0285">Flavoprotein</keyword>
<dbReference type="EC" id="1.6.5.-" evidence="6"/>
<gene>
    <name evidence="6" type="primary">azoR</name>
    <name evidence="8" type="ORF">SAMN02745857_01314</name>
</gene>
<feature type="binding site" evidence="6">
    <location>
        <position position="9"/>
    </location>
    <ligand>
        <name>FMN</name>
        <dbReference type="ChEBI" id="CHEBI:58210"/>
    </ligand>
</feature>
<evidence type="ECO:0000256" key="6">
    <source>
        <dbReference type="HAMAP-Rule" id="MF_01216"/>
    </source>
</evidence>
<evidence type="ECO:0000256" key="5">
    <source>
        <dbReference type="ARBA" id="ARBA00048542"/>
    </source>
</evidence>
<evidence type="ECO:0000259" key="7">
    <source>
        <dbReference type="Pfam" id="PF02525"/>
    </source>
</evidence>
<proteinExistence type="inferred from homology"/>
<evidence type="ECO:0000256" key="4">
    <source>
        <dbReference type="ARBA" id="ARBA00023027"/>
    </source>
</evidence>
<reference evidence="8 9" key="1">
    <citation type="submission" date="2017-04" db="EMBL/GenBank/DDBJ databases">
        <authorList>
            <person name="Afonso C.L."/>
            <person name="Miller P.J."/>
            <person name="Scott M.A."/>
            <person name="Spackman E."/>
            <person name="Goraichik I."/>
            <person name="Dimitrov K.M."/>
            <person name="Suarez D.L."/>
            <person name="Swayne D.E."/>
        </authorList>
    </citation>
    <scope>NUCLEOTIDE SEQUENCE [LARGE SCALE GENOMIC DNA]</scope>
    <source>
        <strain evidence="8 9">DSM 23236</strain>
    </source>
</reference>
<keyword evidence="4 6" id="KW-0520">NAD</keyword>
<feature type="binding site" evidence="6">
    <location>
        <begin position="15"/>
        <end position="17"/>
    </location>
    <ligand>
        <name>FMN</name>
        <dbReference type="ChEBI" id="CHEBI:58210"/>
    </ligand>
</feature>
<keyword evidence="9" id="KW-1185">Reference proteome</keyword>
<dbReference type="Pfam" id="PF02525">
    <property type="entry name" value="Flavodoxin_2"/>
    <property type="match status" value="1"/>
</dbReference>
<dbReference type="InterPro" id="IPR050104">
    <property type="entry name" value="FMN-dep_NADH:Q_OxRdtase_AzoR1"/>
</dbReference>
<comment type="catalytic activity">
    <reaction evidence="6">
        <text>2 a quinone + NADH + H(+) = 2 a 1,4-benzosemiquinone + NAD(+)</text>
        <dbReference type="Rhea" id="RHEA:65952"/>
        <dbReference type="ChEBI" id="CHEBI:15378"/>
        <dbReference type="ChEBI" id="CHEBI:57540"/>
        <dbReference type="ChEBI" id="CHEBI:57945"/>
        <dbReference type="ChEBI" id="CHEBI:132124"/>
        <dbReference type="ChEBI" id="CHEBI:134225"/>
    </reaction>
</comment>
<dbReference type="OrthoDB" id="9787136at2"/>
<dbReference type="GO" id="GO:0010181">
    <property type="term" value="F:FMN binding"/>
    <property type="evidence" value="ECO:0007669"/>
    <property type="project" value="UniProtKB-UniRule"/>
</dbReference>
<comment type="subunit">
    <text evidence="6">Homodimer.</text>
</comment>
<dbReference type="AlphaFoldDB" id="A0A1W1XDU4"/>
<dbReference type="GO" id="GO:0016652">
    <property type="term" value="F:oxidoreductase activity, acting on NAD(P)H as acceptor"/>
    <property type="evidence" value="ECO:0007669"/>
    <property type="project" value="UniProtKB-UniRule"/>
</dbReference>
<dbReference type="EMBL" id="FWXD01000006">
    <property type="protein sequence ID" value="SMC22047.1"/>
    <property type="molecule type" value="Genomic_DNA"/>
</dbReference>
<keyword evidence="3 6" id="KW-0560">Oxidoreductase</keyword>
<accession>A0A1W1XDU4</accession>
<feature type="binding site" evidence="6">
    <location>
        <begin position="94"/>
        <end position="97"/>
    </location>
    <ligand>
        <name>FMN</name>
        <dbReference type="ChEBI" id="CHEBI:58210"/>
    </ligand>
</feature>
<dbReference type="InterPro" id="IPR003680">
    <property type="entry name" value="Flavodoxin_fold"/>
</dbReference>
<feature type="binding site" evidence="6">
    <location>
        <begin position="138"/>
        <end position="141"/>
    </location>
    <ligand>
        <name>FMN</name>
        <dbReference type="ChEBI" id="CHEBI:58210"/>
    </ligand>
</feature>
<comment type="catalytic activity">
    <reaction evidence="5">
        <text>N,N-dimethyl-1,4-phenylenediamine + anthranilate + 2 NAD(+) = 2-(4-dimethylaminophenyl)diazenylbenzoate + 2 NADH + 2 H(+)</text>
        <dbReference type="Rhea" id="RHEA:55872"/>
        <dbReference type="ChEBI" id="CHEBI:15378"/>
        <dbReference type="ChEBI" id="CHEBI:15783"/>
        <dbReference type="ChEBI" id="CHEBI:16567"/>
        <dbReference type="ChEBI" id="CHEBI:57540"/>
        <dbReference type="ChEBI" id="CHEBI:57945"/>
        <dbReference type="ChEBI" id="CHEBI:71579"/>
        <dbReference type="EC" id="1.7.1.17"/>
    </reaction>
    <physiologicalReaction direction="right-to-left" evidence="5">
        <dbReference type="Rhea" id="RHEA:55874"/>
    </physiologicalReaction>
</comment>
<dbReference type="Gene3D" id="3.40.50.360">
    <property type="match status" value="1"/>
</dbReference>
<dbReference type="GO" id="GO:0016655">
    <property type="term" value="F:oxidoreductase activity, acting on NAD(P)H, quinone or similar compound as acceptor"/>
    <property type="evidence" value="ECO:0007669"/>
    <property type="project" value="InterPro"/>
</dbReference>
<dbReference type="Proteomes" id="UP000192761">
    <property type="component" value="Unassembled WGS sequence"/>
</dbReference>
<dbReference type="GO" id="GO:0009055">
    <property type="term" value="F:electron transfer activity"/>
    <property type="evidence" value="ECO:0007669"/>
    <property type="project" value="UniProtKB-UniRule"/>
</dbReference>
<protein>
    <recommendedName>
        <fullName evidence="6">FMN dependent NADH:quinone oxidoreductase</fullName>
        <ecNumber evidence="6">1.6.5.-</ecNumber>
    </recommendedName>
    <alternativeName>
        <fullName evidence="6">Azo-dye reductase</fullName>
    </alternativeName>
    <alternativeName>
        <fullName evidence="6">FMN-dependent NADH-azo compound oxidoreductase</fullName>
    </alternativeName>
    <alternativeName>
        <fullName evidence="6">FMN-dependent NADH-azoreductase</fullName>
        <ecNumber evidence="6">1.7.1.17</ecNumber>
    </alternativeName>
</protein>
<evidence type="ECO:0000313" key="8">
    <source>
        <dbReference type="EMBL" id="SMC22047.1"/>
    </source>
</evidence>
<evidence type="ECO:0000256" key="1">
    <source>
        <dbReference type="ARBA" id="ARBA00022630"/>
    </source>
</evidence>
<dbReference type="SUPFAM" id="SSF52218">
    <property type="entry name" value="Flavoproteins"/>
    <property type="match status" value="1"/>
</dbReference>
<keyword evidence="2 6" id="KW-0288">FMN</keyword>
<organism evidence="8 9">
    <name type="scientific">Andreprevotia lacus DSM 23236</name>
    <dbReference type="NCBI Taxonomy" id="1121001"/>
    <lineage>
        <taxon>Bacteria</taxon>
        <taxon>Pseudomonadati</taxon>
        <taxon>Pseudomonadota</taxon>
        <taxon>Betaproteobacteria</taxon>
        <taxon>Neisseriales</taxon>
        <taxon>Chitinibacteraceae</taxon>
        <taxon>Andreprevotia</taxon>
    </lineage>
</organism>
<evidence type="ECO:0000256" key="2">
    <source>
        <dbReference type="ARBA" id="ARBA00022643"/>
    </source>
</evidence>
<feature type="domain" description="Flavodoxin-like fold" evidence="7">
    <location>
        <begin position="1"/>
        <end position="199"/>
    </location>
</feature>
<evidence type="ECO:0000313" key="9">
    <source>
        <dbReference type="Proteomes" id="UP000192761"/>
    </source>
</evidence>
<dbReference type="InterPro" id="IPR029039">
    <property type="entry name" value="Flavoprotein-like_sf"/>
</dbReference>
<comment type="function">
    <text evidence="6">Quinone reductase that provides resistance to thiol-specific stress caused by electrophilic quinones.</text>
</comment>